<dbReference type="PANTHER" id="PTHR40082">
    <property type="entry name" value="BLR5956 PROTEIN"/>
    <property type="match status" value="1"/>
</dbReference>
<dbReference type="EMBL" id="FWWU01000009">
    <property type="protein sequence ID" value="SMB94421.1"/>
    <property type="molecule type" value="Genomic_DNA"/>
</dbReference>
<dbReference type="CDD" id="cd06578">
    <property type="entry name" value="HemD"/>
    <property type="match status" value="1"/>
</dbReference>
<feature type="domain" description="Tetrapyrrole biosynthesis uroporphyrinogen III synthase" evidence="1">
    <location>
        <begin position="19"/>
        <end position="257"/>
    </location>
</feature>
<dbReference type="GO" id="GO:0004852">
    <property type="term" value="F:uroporphyrinogen-III synthase activity"/>
    <property type="evidence" value="ECO:0007669"/>
    <property type="project" value="InterPro"/>
</dbReference>
<dbReference type="RefSeq" id="WP_084049657.1">
    <property type="nucleotide sequence ID" value="NZ_FWWU01000009.1"/>
</dbReference>
<dbReference type="InterPro" id="IPR036108">
    <property type="entry name" value="4pyrrol_syn_uPrphyn_synt_sf"/>
</dbReference>
<dbReference type="InterPro" id="IPR039793">
    <property type="entry name" value="UROS/Hem4"/>
</dbReference>
<dbReference type="AlphaFoldDB" id="A0A1W1VMZ3"/>
<proteinExistence type="predicted"/>
<reference evidence="2 3" key="1">
    <citation type="submission" date="2017-04" db="EMBL/GenBank/DDBJ databases">
        <authorList>
            <person name="Afonso C.L."/>
            <person name="Miller P.J."/>
            <person name="Scott M.A."/>
            <person name="Spackman E."/>
            <person name="Goraichik I."/>
            <person name="Dimitrov K.M."/>
            <person name="Suarez D.L."/>
            <person name="Swayne D.E."/>
        </authorList>
    </citation>
    <scope>NUCLEOTIDE SEQUENCE [LARGE SCALE GENOMIC DNA]</scope>
    <source>
        <strain evidence="2 3">KR-140</strain>
    </source>
</reference>
<dbReference type="PANTHER" id="PTHR40082:SF1">
    <property type="entry name" value="BLR5956 PROTEIN"/>
    <property type="match status" value="1"/>
</dbReference>
<gene>
    <name evidence="2" type="ORF">SAMN00790413_02378</name>
</gene>
<organism evidence="2 3">
    <name type="scientific">Deinococcus hopiensis KR-140</name>
    <dbReference type="NCBI Taxonomy" id="695939"/>
    <lineage>
        <taxon>Bacteria</taxon>
        <taxon>Thermotogati</taxon>
        <taxon>Deinococcota</taxon>
        <taxon>Deinococci</taxon>
        <taxon>Deinococcales</taxon>
        <taxon>Deinococcaceae</taxon>
        <taxon>Deinococcus</taxon>
    </lineage>
</organism>
<dbReference type="SUPFAM" id="SSF69618">
    <property type="entry name" value="HemD-like"/>
    <property type="match status" value="1"/>
</dbReference>
<evidence type="ECO:0000259" key="1">
    <source>
        <dbReference type="Pfam" id="PF02602"/>
    </source>
</evidence>
<evidence type="ECO:0000313" key="2">
    <source>
        <dbReference type="EMBL" id="SMB94421.1"/>
    </source>
</evidence>
<dbReference type="STRING" id="695939.SAMN00790413_02378"/>
<dbReference type="Pfam" id="PF02602">
    <property type="entry name" value="HEM4"/>
    <property type="match status" value="1"/>
</dbReference>
<dbReference type="Proteomes" id="UP000192582">
    <property type="component" value="Unassembled WGS sequence"/>
</dbReference>
<name>A0A1W1VMZ3_9DEIO</name>
<evidence type="ECO:0000313" key="3">
    <source>
        <dbReference type="Proteomes" id="UP000192582"/>
    </source>
</evidence>
<protein>
    <submittedName>
        <fullName evidence="2">Uroporphyrinogen-III synthase</fullName>
    </submittedName>
</protein>
<dbReference type="OrthoDB" id="9775656at2"/>
<dbReference type="GO" id="GO:0006780">
    <property type="term" value="P:uroporphyrinogen III biosynthetic process"/>
    <property type="evidence" value="ECO:0007669"/>
    <property type="project" value="InterPro"/>
</dbReference>
<dbReference type="InterPro" id="IPR003754">
    <property type="entry name" value="4pyrrol_synth_uPrphyn_synth"/>
</dbReference>
<sequence length="282" mass="31031">MDWFGGLSVLSLESRRSEEMASLIDKYGGRATVAPSMREQKLDLSAPLAQFERDLAAGNLHAVACMTGVGTRLFLRDLVARDPRHLDALKDMAFLTRGSKPMQALKSFGLTGTSVPRPHTWHEVQDQLLATLQPGQHAVLLEYGDPPPVPMLRTLHAADLQITSVPVYRCMFPQDTLPLARAVRETALGTHDLLLLSSGTQLLHFLKFAQRLRLEDEVRAAIRRMVVVSIGPACSESASDLGIRIDLEANPHKMGILVRTAAEHGPALLRSRLERARLEKAG</sequence>
<accession>A0A1W1VMZ3</accession>
<dbReference type="Gene3D" id="3.40.50.10090">
    <property type="match status" value="2"/>
</dbReference>
<keyword evidence="3" id="KW-1185">Reference proteome</keyword>